<dbReference type="EMBL" id="QSQN01000012">
    <property type="protein sequence ID" value="RGK40960.1"/>
    <property type="molecule type" value="Genomic_DNA"/>
</dbReference>
<keyword evidence="1" id="KW-0175">Coiled coil</keyword>
<protein>
    <submittedName>
        <fullName evidence="2">Uncharacterized protein</fullName>
    </submittedName>
</protein>
<evidence type="ECO:0000313" key="2">
    <source>
        <dbReference type="EMBL" id="RGK40960.1"/>
    </source>
</evidence>
<dbReference type="EMBL" id="QRMI01000003">
    <property type="protein sequence ID" value="RHJ63809.1"/>
    <property type="molecule type" value="Genomic_DNA"/>
</dbReference>
<name>A0A3E4LTZ2_9FIRM</name>
<accession>A0A3E4LTZ2</accession>
<evidence type="ECO:0000313" key="3">
    <source>
        <dbReference type="EMBL" id="RHJ63809.1"/>
    </source>
</evidence>
<dbReference type="AlphaFoldDB" id="A0A3E4LTZ2"/>
<reference evidence="4 5" key="1">
    <citation type="submission" date="2018-08" db="EMBL/GenBank/DDBJ databases">
        <title>A genome reference for cultivated species of the human gut microbiota.</title>
        <authorList>
            <person name="Zou Y."/>
            <person name="Xue W."/>
            <person name="Luo G."/>
        </authorList>
    </citation>
    <scope>NUCLEOTIDE SEQUENCE [LARGE SCALE GENOMIC DNA]</scope>
    <source>
        <strain evidence="3 5">AM09-9</strain>
        <strain evidence="2 4">TF11-7</strain>
    </source>
</reference>
<evidence type="ECO:0000313" key="5">
    <source>
        <dbReference type="Proteomes" id="UP000285832"/>
    </source>
</evidence>
<organism evidence="2 4">
    <name type="scientific">[Ruminococcus] lactaris</name>
    <dbReference type="NCBI Taxonomy" id="46228"/>
    <lineage>
        <taxon>Bacteria</taxon>
        <taxon>Bacillati</taxon>
        <taxon>Bacillota</taxon>
        <taxon>Clostridia</taxon>
        <taxon>Lachnospirales</taxon>
        <taxon>Lachnospiraceae</taxon>
        <taxon>Mediterraneibacter</taxon>
    </lineage>
</organism>
<comment type="caution">
    <text evidence="2">The sequence shown here is derived from an EMBL/GenBank/DDBJ whole genome shotgun (WGS) entry which is preliminary data.</text>
</comment>
<evidence type="ECO:0000256" key="1">
    <source>
        <dbReference type="SAM" id="Coils"/>
    </source>
</evidence>
<dbReference type="RefSeq" id="WP_005610244.1">
    <property type="nucleotide sequence ID" value="NZ_CABKOA010000028.1"/>
</dbReference>
<feature type="coiled-coil region" evidence="1">
    <location>
        <begin position="51"/>
        <end position="87"/>
    </location>
</feature>
<dbReference type="Proteomes" id="UP000260793">
    <property type="component" value="Unassembled WGS sequence"/>
</dbReference>
<evidence type="ECO:0000313" key="4">
    <source>
        <dbReference type="Proteomes" id="UP000260793"/>
    </source>
</evidence>
<dbReference type="Proteomes" id="UP000285832">
    <property type="component" value="Unassembled WGS sequence"/>
</dbReference>
<proteinExistence type="predicted"/>
<sequence length="299" mass="34485">MRELNLSEQYALIALEGQESLHRSVAKSAVLRAVTAAEVLMPVLEKEGCSLSEFAEEAEKAVQAAKNMNKKKERQIEQKVKESLEKEGLLCEIPDLLGCDLNYYSSGIELKSYRSEEQTYFRIRECLRAEILDDGEITMECLSLLWLLRESGCIHDLFSATEQERVLERVNGMAAENEYCRILWEKEFHSIFESFTGRFLRAKSKLFENPYLEGVSLAFPYLERRKAIFIDCVVFGTNVEERRSAAVDFLRKMGHNVEEVRSGSETLLKIDGMYYRIFPATRRSYKVPIQGVNLVPVYW</sequence>
<gene>
    <name evidence="3" type="ORF">DW116_01805</name>
    <name evidence="2" type="ORF">DXD17_06055</name>
</gene>
<dbReference type="GeneID" id="77333635"/>